<keyword evidence="3" id="KW-1185">Reference proteome</keyword>
<evidence type="ECO:0000313" key="2">
    <source>
        <dbReference type="EMBL" id="KAK7949305.1"/>
    </source>
</evidence>
<evidence type="ECO:0000256" key="1">
    <source>
        <dbReference type="SAM" id="MobiDB-lite"/>
    </source>
</evidence>
<comment type="caution">
    <text evidence="2">The sequence shown here is derived from an EMBL/GenBank/DDBJ whole genome shotgun (WGS) entry which is preliminary data.</text>
</comment>
<reference evidence="2 3" key="1">
    <citation type="submission" date="2023-01" db="EMBL/GenBank/DDBJ databases">
        <title>Analysis of 21 Apiospora genomes using comparative genomics revels a genus with tremendous synthesis potential of carbohydrate active enzymes and secondary metabolites.</title>
        <authorList>
            <person name="Sorensen T."/>
        </authorList>
    </citation>
    <scope>NUCLEOTIDE SEQUENCE [LARGE SCALE GENOMIC DNA]</scope>
    <source>
        <strain evidence="2 3">CBS 24483</strain>
    </source>
</reference>
<name>A0ABR1Q9W2_9PEZI</name>
<dbReference type="RefSeq" id="XP_066698811.1">
    <property type="nucleotide sequence ID" value="XM_066846413.1"/>
</dbReference>
<evidence type="ECO:0000313" key="3">
    <source>
        <dbReference type="Proteomes" id="UP001391051"/>
    </source>
</evidence>
<organism evidence="2 3">
    <name type="scientific">Apiospora aurea</name>
    <dbReference type="NCBI Taxonomy" id="335848"/>
    <lineage>
        <taxon>Eukaryota</taxon>
        <taxon>Fungi</taxon>
        <taxon>Dikarya</taxon>
        <taxon>Ascomycota</taxon>
        <taxon>Pezizomycotina</taxon>
        <taxon>Sordariomycetes</taxon>
        <taxon>Xylariomycetidae</taxon>
        <taxon>Amphisphaeriales</taxon>
        <taxon>Apiosporaceae</taxon>
        <taxon>Apiospora</taxon>
    </lineage>
</organism>
<dbReference type="EMBL" id="JAQQWE010000006">
    <property type="protein sequence ID" value="KAK7949305.1"/>
    <property type="molecule type" value="Genomic_DNA"/>
</dbReference>
<dbReference type="Proteomes" id="UP001391051">
    <property type="component" value="Unassembled WGS sequence"/>
</dbReference>
<sequence length="182" mass="20372">METPPNATTNRREEATQGARPHAVKLPPDTEPALRLLEQSSGIDPKDVPGLVNEITRGSWPWPNDCGPPDPRKSSWTWGAASAPWCACSRARACRTTGSTGQLKAAKRMVGFLGPENPRAMIFGQNQGPKIEGWEKYVLDPKRWTNLWEEVGQATGTKWRNEMEVESTDKWNNVRFGVYRVL</sequence>
<accession>A0ABR1Q9W2</accession>
<protein>
    <submittedName>
        <fullName evidence="2">Uncharacterized protein</fullName>
    </submittedName>
</protein>
<feature type="region of interest" description="Disordered" evidence="1">
    <location>
        <begin position="1"/>
        <end position="31"/>
    </location>
</feature>
<proteinExistence type="predicted"/>
<gene>
    <name evidence="2" type="ORF">PG986_010191</name>
</gene>
<dbReference type="GeneID" id="92079475"/>